<organism evidence="8 9">
    <name type="scientific">Pseudoxanthomonas dokdonensis</name>
    <dbReference type="NCBI Taxonomy" id="344882"/>
    <lineage>
        <taxon>Bacteria</taxon>
        <taxon>Pseudomonadati</taxon>
        <taxon>Pseudomonadota</taxon>
        <taxon>Gammaproteobacteria</taxon>
        <taxon>Lysobacterales</taxon>
        <taxon>Lysobacteraceae</taxon>
        <taxon>Pseudoxanthomonas</taxon>
    </lineage>
</organism>
<evidence type="ECO:0000259" key="7">
    <source>
        <dbReference type="PROSITE" id="PS50850"/>
    </source>
</evidence>
<evidence type="ECO:0000256" key="4">
    <source>
        <dbReference type="ARBA" id="ARBA00023136"/>
    </source>
</evidence>
<gene>
    <name evidence="8" type="ORF">ABB29_12830</name>
</gene>
<sequence>MKPLAAASTPPANPGRYRWRVCAMLLAATTINYMDRQVLGVLAPFLQRDIGWNEIEYGRIVSAFQAAYAIGLLCAGAVIDRFGTRIGYAIAISIWALAAMSHALASSVIGFALARFALGLGEAGNFPAAVKTVAEWFPRRERALAVGIFNSGSNIGAVLAPLLVPVIALALGWQAAFLFTGVLSAAWLAWWLLTYRAPEQQPRLSAAELQYIRSDPVEATTRMPWARLLRYRQAWAFVAAKLITDPVWWLLLFWSGKFLYSQFNLSLRQVGLPLIAIYLLADVGSIGGGWLAGRFIRLGWSVNRARKSAMLVCALCVVPIVLVTHAQQLWLAVALLGLASAGHQGWSANVFTLPSDMFPRQAVASVVGIGGFAGALGGMAMSTFTGAQLQSSGSYALVFLVASAAYLLALLVVHLLVPALTPARLPFNPLENPHP</sequence>
<feature type="transmembrane region" description="Helical" evidence="6">
    <location>
        <begin position="275"/>
        <end position="296"/>
    </location>
</feature>
<evidence type="ECO:0000313" key="9">
    <source>
        <dbReference type="Proteomes" id="UP000052052"/>
    </source>
</evidence>
<evidence type="ECO:0000256" key="5">
    <source>
        <dbReference type="ARBA" id="ARBA00038514"/>
    </source>
</evidence>
<dbReference type="PROSITE" id="PS50850">
    <property type="entry name" value="MFS"/>
    <property type="match status" value="1"/>
</dbReference>
<keyword evidence="4 6" id="KW-0472">Membrane</keyword>
<keyword evidence="2 6" id="KW-0812">Transmembrane</keyword>
<dbReference type="AlphaFoldDB" id="A0A0R0CTD6"/>
<dbReference type="PANTHER" id="PTHR11662">
    <property type="entry name" value="SOLUTE CARRIER FAMILY 17"/>
    <property type="match status" value="1"/>
</dbReference>
<dbReference type="SUPFAM" id="SSF103473">
    <property type="entry name" value="MFS general substrate transporter"/>
    <property type="match status" value="1"/>
</dbReference>
<dbReference type="STRING" id="344882.ABB29_12830"/>
<dbReference type="EMBL" id="LDJL01000013">
    <property type="protein sequence ID" value="KRG68515.1"/>
    <property type="molecule type" value="Genomic_DNA"/>
</dbReference>
<dbReference type="GO" id="GO:0016020">
    <property type="term" value="C:membrane"/>
    <property type="evidence" value="ECO:0007669"/>
    <property type="project" value="UniProtKB-SubCell"/>
</dbReference>
<feature type="transmembrane region" description="Helical" evidence="6">
    <location>
        <begin position="60"/>
        <end position="79"/>
    </location>
</feature>
<feature type="transmembrane region" description="Helical" evidence="6">
    <location>
        <begin position="142"/>
        <end position="164"/>
    </location>
</feature>
<feature type="transmembrane region" description="Helical" evidence="6">
    <location>
        <begin position="234"/>
        <end position="255"/>
    </location>
</feature>
<dbReference type="InterPro" id="IPR020846">
    <property type="entry name" value="MFS_dom"/>
</dbReference>
<dbReference type="PATRIC" id="fig|344882.3.peg.944"/>
<evidence type="ECO:0000313" key="8">
    <source>
        <dbReference type="EMBL" id="KRG68515.1"/>
    </source>
</evidence>
<dbReference type="InterPro" id="IPR050382">
    <property type="entry name" value="MFS_Na/Anion_cotransporter"/>
</dbReference>
<keyword evidence="3 6" id="KW-1133">Transmembrane helix</keyword>
<protein>
    <submittedName>
        <fullName evidence="8">Membrane protein</fullName>
    </submittedName>
</protein>
<feature type="domain" description="Major facilitator superfamily (MFS) profile" evidence="7">
    <location>
        <begin position="21"/>
        <end position="421"/>
    </location>
</feature>
<feature type="transmembrane region" description="Helical" evidence="6">
    <location>
        <begin position="361"/>
        <end position="384"/>
    </location>
</feature>
<dbReference type="CDD" id="cd17319">
    <property type="entry name" value="MFS_ExuT_GudP_like"/>
    <property type="match status" value="1"/>
</dbReference>
<keyword evidence="9" id="KW-1185">Reference proteome</keyword>
<dbReference type="InterPro" id="IPR011701">
    <property type="entry name" value="MFS"/>
</dbReference>
<evidence type="ECO:0000256" key="3">
    <source>
        <dbReference type="ARBA" id="ARBA00022989"/>
    </source>
</evidence>
<dbReference type="Pfam" id="PF07690">
    <property type="entry name" value="MFS_1"/>
    <property type="match status" value="1"/>
</dbReference>
<comment type="caution">
    <text evidence="8">The sequence shown here is derived from an EMBL/GenBank/DDBJ whole genome shotgun (WGS) entry which is preliminary data.</text>
</comment>
<feature type="transmembrane region" description="Helical" evidence="6">
    <location>
        <begin position="170"/>
        <end position="193"/>
    </location>
</feature>
<feature type="transmembrane region" description="Helical" evidence="6">
    <location>
        <begin position="308"/>
        <end position="341"/>
    </location>
</feature>
<dbReference type="Proteomes" id="UP000052052">
    <property type="component" value="Unassembled WGS sequence"/>
</dbReference>
<dbReference type="GO" id="GO:0015134">
    <property type="term" value="F:hexuronate transmembrane transporter activity"/>
    <property type="evidence" value="ECO:0007669"/>
    <property type="project" value="TreeGrafter"/>
</dbReference>
<comment type="similarity">
    <text evidence="5">Belongs to the major facilitator superfamily. Phthalate permease family.</text>
</comment>
<accession>A0A0R0CTD6</accession>
<reference evidence="8 9" key="1">
    <citation type="submission" date="2015-05" db="EMBL/GenBank/DDBJ databases">
        <title>Genome sequencing and analysis of members of genus Stenotrophomonas.</title>
        <authorList>
            <person name="Patil P.P."/>
            <person name="Midha S."/>
            <person name="Patil P.B."/>
        </authorList>
    </citation>
    <scope>NUCLEOTIDE SEQUENCE [LARGE SCALE GENOMIC DNA]</scope>
    <source>
        <strain evidence="8 9">DSM 21858</strain>
    </source>
</reference>
<evidence type="ECO:0000256" key="1">
    <source>
        <dbReference type="ARBA" id="ARBA00004141"/>
    </source>
</evidence>
<feature type="transmembrane region" description="Helical" evidence="6">
    <location>
        <begin position="86"/>
        <end position="105"/>
    </location>
</feature>
<dbReference type="PANTHER" id="PTHR11662:SF285">
    <property type="entry name" value="HEXURONATE TRANSPORTER"/>
    <property type="match status" value="1"/>
</dbReference>
<feature type="transmembrane region" description="Helical" evidence="6">
    <location>
        <begin position="396"/>
        <end position="417"/>
    </location>
</feature>
<dbReference type="InterPro" id="IPR036259">
    <property type="entry name" value="MFS_trans_sf"/>
</dbReference>
<evidence type="ECO:0000256" key="2">
    <source>
        <dbReference type="ARBA" id="ARBA00022692"/>
    </source>
</evidence>
<evidence type="ECO:0000256" key="6">
    <source>
        <dbReference type="SAM" id="Phobius"/>
    </source>
</evidence>
<dbReference type="Gene3D" id="1.20.1250.20">
    <property type="entry name" value="MFS general substrate transporter like domains"/>
    <property type="match status" value="2"/>
</dbReference>
<name>A0A0R0CTD6_9GAMM</name>
<comment type="subcellular location">
    <subcellularLocation>
        <location evidence="1">Membrane</location>
        <topology evidence="1">Multi-pass membrane protein</topology>
    </subcellularLocation>
</comment>
<proteinExistence type="inferred from homology"/>